<protein>
    <recommendedName>
        <fullName evidence="2">NAD-dependent epimerase/dehydratase domain-containing protein</fullName>
    </recommendedName>
</protein>
<dbReference type="AlphaFoldDB" id="E6N4S0"/>
<dbReference type="SUPFAM" id="SSF51735">
    <property type="entry name" value="NAD(P)-binding Rossmann-fold domains"/>
    <property type="match status" value="1"/>
</dbReference>
<evidence type="ECO:0000313" key="4">
    <source>
        <dbReference type="EMBL" id="BAJ50129.1"/>
    </source>
</evidence>
<dbReference type="EMBL" id="AP011832">
    <property type="protein sequence ID" value="BAJ47289.1"/>
    <property type="molecule type" value="Genomic_DNA"/>
</dbReference>
<dbReference type="BioCyc" id="CCAL311458:G131R-271-MONOMER"/>
<comment type="similarity">
    <text evidence="1">Belongs to the NAD(P)-dependent epimerase/dehydratase family.</text>
</comment>
<name>E6N4S0_CALS0</name>
<reference evidence="3 5" key="1">
    <citation type="journal article" date="2005" name="Environ. Microbiol.">
        <title>Genetic and functional properties of uncultivated thermophilic crenarchaeotes from a subsurface gold mine as revealed by analysis of genome fragments.</title>
        <authorList>
            <person name="Nunoura T."/>
            <person name="Hirayama H."/>
            <person name="Takami H."/>
            <person name="Oida H."/>
            <person name="Nishi S."/>
            <person name="Shimamura S."/>
            <person name="Suzuki Y."/>
            <person name="Inagaki F."/>
            <person name="Takai K."/>
            <person name="Nealson K.H."/>
            <person name="Horikoshi K."/>
        </authorList>
    </citation>
    <scope>NUCLEOTIDE SEQUENCE [LARGE SCALE GENOMIC DNA]</scope>
</reference>
<evidence type="ECO:0000256" key="1">
    <source>
        <dbReference type="ARBA" id="ARBA00007637"/>
    </source>
</evidence>
<evidence type="ECO:0000313" key="3">
    <source>
        <dbReference type="EMBL" id="BAJ47289.1"/>
    </source>
</evidence>
<dbReference type="Gene3D" id="3.40.50.720">
    <property type="entry name" value="NAD(P)-binding Rossmann-like Domain"/>
    <property type="match status" value="1"/>
</dbReference>
<dbReference type="InterPro" id="IPR036291">
    <property type="entry name" value="NAD(P)-bd_dom_sf"/>
</dbReference>
<organism evidence="3 5">
    <name type="scientific">Caldiarchaeum subterraneum</name>
    <dbReference type="NCBI Taxonomy" id="311458"/>
    <lineage>
        <taxon>Archaea</taxon>
        <taxon>Nitrososphaerota</taxon>
        <taxon>Candidatus Caldarchaeales</taxon>
        <taxon>Candidatus Caldarchaeaceae</taxon>
        <taxon>Candidatus Caldarchaeum</taxon>
    </lineage>
</organism>
<accession>E6N4S0</accession>
<evidence type="ECO:0000259" key="2">
    <source>
        <dbReference type="Pfam" id="PF01370"/>
    </source>
</evidence>
<dbReference type="PANTHER" id="PTHR43000">
    <property type="entry name" value="DTDP-D-GLUCOSE 4,6-DEHYDRATASE-RELATED"/>
    <property type="match status" value="1"/>
</dbReference>
<dbReference type="STRING" id="311458.CSUB_C0268"/>
<evidence type="ECO:0000313" key="5">
    <source>
        <dbReference type="Proteomes" id="UP000008120"/>
    </source>
</evidence>
<feature type="domain" description="NAD-dependent epimerase/dehydratase" evidence="2">
    <location>
        <begin position="5"/>
        <end position="233"/>
    </location>
</feature>
<sequence length="335" mass="36570">MVLDVVVFGGSGFIGSAVANYLSDAGLKVRVADVVRPRGDLGVEFVECDVRDRGAVLRALGDARVAVNTAIVQIPRINEEPRLGYEVNVIGTQNVCEAVAGSGSCLGMVQAGTWHTIGETGLSGVVDEEFGYRPDKVEERARVYALSKVCQESVVRLFSYMFREKAYVVIRTGTVLGPNMPEQTAAKIFIKNAVGGKPLTPYRHSMYRPILYVDVGDVAKAYEVVVKKILDGDMRGVNNVFNLVYPEPMTVIELAETVKRSVEELTGGRISPAVEVVDKGIPPLFTPDDKNRFVCKIDRITAILGINRLKDPKASIKELTARALSNQLDQQNLRA</sequence>
<reference evidence="3 5" key="2">
    <citation type="journal article" date="2011" name="Nucleic Acids Res.">
        <title>Insights into the evolution of Archaea and eukaryotic protein modifier systems revealed by the genome of a novel archaeal group.</title>
        <authorList>
            <person name="Nunoura T."/>
            <person name="Takaki Y."/>
            <person name="Kakuta J."/>
            <person name="Nishi S."/>
            <person name="Sugahara J."/>
            <person name="Kazama H."/>
            <person name="Chee G."/>
            <person name="Hattori M."/>
            <person name="Kanai A."/>
            <person name="Atomi H."/>
            <person name="Takai K."/>
            <person name="Takami H."/>
        </authorList>
    </citation>
    <scope>NUCLEOTIDE SEQUENCE [LARGE SCALE GENOMIC DNA]</scope>
</reference>
<dbReference type="KEGG" id="csu:CSUB_C0268"/>
<dbReference type="Proteomes" id="UP000008120">
    <property type="component" value="Chromosome"/>
</dbReference>
<proteinExistence type="inferred from homology"/>
<dbReference type="InterPro" id="IPR001509">
    <property type="entry name" value="Epimerase_deHydtase"/>
</dbReference>
<dbReference type="Pfam" id="PF01370">
    <property type="entry name" value="Epimerase"/>
    <property type="match status" value="1"/>
</dbReference>
<gene>
    <name evidence="4" type="ORF">CSUB_C0268</name>
    <name evidence="3" type="ORF">HGMM_F51A09C22</name>
</gene>
<dbReference type="EMBL" id="BA000048">
    <property type="protein sequence ID" value="BAJ50129.1"/>
    <property type="molecule type" value="Genomic_DNA"/>
</dbReference>